<protein>
    <submittedName>
        <fullName evidence="2">Uncharacterized protein</fullName>
    </submittedName>
</protein>
<keyword evidence="3" id="KW-1185">Reference proteome</keyword>
<feature type="region of interest" description="Disordered" evidence="1">
    <location>
        <begin position="98"/>
        <end position="132"/>
    </location>
</feature>
<dbReference type="EMBL" id="BMAW01128900">
    <property type="protein sequence ID" value="GFU27931.1"/>
    <property type="molecule type" value="Genomic_DNA"/>
</dbReference>
<gene>
    <name evidence="2" type="ORF">NPIL_365651</name>
</gene>
<proteinExistence type="predicted"/>
<organism evidence="2 3">
    <name type="scientific">Nephila pilipes</name>
    <name type="common">Giant wood spider</name>
    <name type="synonym">Nephila maculata</name>
    <dbReference type="NCBI Taxonomy" id="299642"/>
    <lineage>
        <taxon>Eukaryota</taxon>
        <taxon>Metazoa</taxon>
        <taxon>Ecdysozoa</taxon>
        <taxon>Arthropoda</taxon>
        <taxon>Chelicerata</taxon>
        <taxon>Arachnida</taxon>
        <taxon>Araneae</taxon>
        <taxon>Araneomorphae</taxon>
        <taxon>Entelegynae</taxon>
        <taxon>Araneoidea</taxon>
        <taxon>Nephilidae</taxon>
        <taxon>Nephila</taxon>
    </lineage>
</organism>
<evidence type="ECO:0000313" key="2">
    <source>
        <dbReference type="EMBL" id="GFU27931.1"/>
    </source>
</evidence>
<comment type="caution">
    <text evidence="2">The sequence shown here is derived from an EMBL/GenBank/DDBJ whole genome shotgun (WGS) entry which is preliminary data.</text>
</comment>
<sequence length="148" mass="16747">MSDCGKKNSNQIGFKDIKHCGSAEKLYVSFIRSFTVEIPLHHLNIETTFKESESKGKRGKRVDLTIPSRKSANHTIGKILLQFHSLLFLKTLMTVPEDSDDVPVPQWPKDEQSSSFQKSGNLYPPHNDSSSDKSLPTYLFSVMNLITY</sequence>
<evidence type="ECO:0000256" key="1">
    <source>
        <dbReference type="SAM" id="MobiDB-lite"/>
    </source>
</evidence>
<evidence type="ECO:0000313" key="3">
    <source>
        <dbReference type="Proteomes" id="UP000887013"/>
    </source>
</evidence>
<name>A0A8X6QRX8_NEPPI</name>
<dbReference type="AlphaFoldDB" id="A0A8X6QRX8"/>
<accession>A0A8X6QRX8</accession>
<reference evidence="2" key="1">
    <citation type="submission" date="2020-08" db="EMBL/GenBank/DDBJ databases">
        <title>Multicomponent nature underlies the extraordinary mechanical properties of spider dragline silk.</title>
        <authorList>
            <person name="Kono N."/>
            <person name="Nakamura H."/>
            <person name="Mori M."/>
            <person name="Yoshida Y."/>
            <person name="Ohtoshi R."/>
            <person name="Malay A.D."/>
            <person name="Moran D.A.P."/>
            <person name="Tomita M."/>
            <person name="Numata K."/>
            <person name="Arakawa K."/>
        </authorList>
    </citation>
    <scope>NUCLEOTIDE SEQUENCE</scope>
</reference>
<dbReference type="Proteomes" id="UP000887013">
    <property type="component" value="Unassembled WGS sequence"/>
</dbReference>